<proteinExistence type="predicted"/>
<sequence>MSSNGDNCGGGTKRHRDDSSSSGWGTGIWAGFETGEGKKHCGSFWCAGHGDCGGGVKGRVNGGV</sequence>
<dbReference type="EMBL" id="GQ329669">
    <property type="protein sequence ID" value="ADC53773.1"/>
    <property type="molecule type" value="Genomic_DNA"/>
</dbReference>
<feature type="region of interest" description="Disordered" evidence="1">
    <location>
        <begin position="1"/>
        <end position="29"/>
    </location>
</feature>
<evidence type="ECO:0000256" key="1">
    <source>
        <dbReference type="SAM" id="MobiDB-lite"/>
    </source>
</evidence>
<name>D3IZ19_9POXV</name>
<accession>D3IZ19</accession>
<protein>
    <submittedName>
        <fullName evidence="2">Uncharacterized protein</fullName>
    </submittedName>
</protein>
<dbReference type="Proteomes" id="UP000168163">
    <property type="component" value="Segment"/>
</dbReference>
<evidence type="ECO:0000313" key="3">
    <source>
        <dbReference type="Proteomes" id="UP000168163"/>
    </source>
</evidence>
<organism evidence="2 3">
    <name type="scientific">Pseudocowpox virus</name>
    <dbReference type="NCBI Taxonomy" id="129726"/>
    <lineage>
        <taxon>Viruses</taxon>
        <taxon>Varidnaviria</taxon>
        <taxon>Bamfordvirae</taxon>
        <taxon>Nucleocytoviricota</taxon>
        <taxon>Pokkesviricetes</taxon>
        <taxon>Chitovirales</taxon>
        <taxon>Poxviridae</taxon>
        <taxon>Chordopoxvirinae</taxon>
        <taxon>Parapoxvirus</taxon>
        <taxon>Parapoxvirus pseudocowpox</taxon>
    </lineage>
</organism>
<reference evidence="2 3" key="1">
    <citation type="journal article" date="2010" name="J. Gen. Virol.">
        <title>The genome of pseudocowpoxvirus: comparison of a reindeer isolate and a reference strain.</title>
        <authorList>
            <person name="Hautaniemi M."/>
            <person name="Ueda N."/>
            <person name="Tuimala J."/>
            <person name="Mercer A.A."/>
            <person name="Lahdenpera J."/>
            <person name="McInnes C.J."/>
        </authorList>
    </citation>
    <scope>NUCLEOTIDE SEQUENCE [LARGE SCALE GENOMIC DNA]</scope>
    <source>
        <strain evidence="2">F00.120R</strain>
    </source>
</reference>
<evidence type="ECO:0000313" key="2">
    <source>
        <dbReference type="EMBL" id="ADC53773.1"/>
    </source>
</evidence>